<keyword evidence="2 7" id="KW-0479">Metal-binding</keyword>
<dbReference type="InterPro" id="IPR036412">
    <property type="entry name" value="HAD-like_sf"/>
</dbReference>
<keyword evidence="3" id="KW-0378">Hydrolase</keyword>
<dbReference type="InterPro" id="IPR023214">
    <property type="entry name" value="HAD_sf"/>
</dbReference>
<dbReference type="PANTHER" id="PTHR20889">
    <property type="entry name" value="PHOSPHATASE, ORPHAN 1, 2"/>
    <property type="match status" value="1"/>
</dbReference>
<protein>
    <recommendedName>
        <fullName evidence="10">Pyridoxal phosphate phosphatase</fullName>
    </recommendedName>
</protein>
<feature type="active site" description="Nucleophile" evidence="5">
    <location>
        <position position="9"/>
    </location>
</feature>
<evidence type="ECO:0000256" key="1">
    <source>
        <dbReference type="ARBA" id="ARBA00001946"/>
    </source>
</evidence>
<keyword evidence="9" id="KW-1185">Reference proteome</keyword>
<dbReference type="EMBL" id="SPLM01000036">
    <property type="protein sequence ID" value="TMW65809.1"/>
    <property type="molecule type" value="Genomic_DNA"/>
</dbReference>
<evidence type="ECO:0000256" key="5">
    <source>
        <dbReference type="PIRSR" id="PIRSR031051-1"/>
    </source>
</evidence>
<keyword evidence="4 7" id="KW-0460">Magnesium</keyword>
<evidence type="ECO:0000313" key="9">
    <source>
        <dbReference type="Proteomes" id="UP000794436"/>
    </source>
</evidence>
<evidence type="ECO:0000313" key="8">
    <source>
        <dbReference type="EMBL" id="TMW65809.1"/>
    </source>
</evidence>
<feature type="active site" description="Proton donor" evidence="5">
    <location>
        <position position="11"/>
    </location>
</feature>
<evidence type="ECO:0000256" key="4">
    <source>
        <dbReference type="ARBA" id="ARBA00022842"/>
    </source>
</evidence>
<comment type="cofactor">
    <cofactor evidence="1 7">
        <name>Mg(2+)</name>
        <dbReference type="ChEBI" id="CHEBI:18420"/>
    </cofactor>
</comment>
<dbReference type="PANTHER" id="PTHR20889:SF12">
    <property type="entry name" value="LP01149P"/>
    <property type="match status" value="1"/>
</dbReference>
<feature type="binding site" evidence="6">
    <location>
        <position position="101"/>
    </location>
    <ligand>
        <name>substrate</name>
    </ligand>
</feature>
<dbReference type="InterPro" id="IPR016965">
    <property type="entry name" value="Pase_PHOSPHO-typ"/>
</dbReference>
<dbReference type="InterPro" id="IPR006384">
    <property type="entry name" value="HAD_hydro_PyrdxlP_Pase-like"/>
</dbReference>
<organism evidence="8 9">
    <name type="scientific">Pythium oligandrum</name>
    <name type="common">Mycoparasitic fungus</name>
    <dbReference type="NCBI Taxonomy" id="41045"/>
    <lineage>
        <taxon>Eukaryota</taxon>
        <taxon>Sar</taxon>
        <taxon>Stramenopiles</taxon>
        <taxon>Oomycota</taxon>
        <taxon>Peronosporomycetes</taxon>
        <taxon>Pythiales</taxon>
        <taxon>Pythiaceae</taxon>
        <taxon>Pythium</taxon>
    </lineage>
</organism>
<evidence type="ECO:0000256" key="2">
    <source>
        <dbReference type="ARBA" id="ARBA00022723"/>
    </source>
</evidence>
<evidence type="ECO:0000256" key="7">
    <source>
        <dbReference type="PIRSR" id="PIRSR031051-3"/>
    </source>
</evidence>
<dbReference type="GO" id="GO:0046872">
    <property type="term" value="F:metal ion binding"/>
    <property type="evidence" value="ECO:0007669"/>
    <property type="project" value="UniProtKB-KW"/>
</dbReference>
<comment type="caution">
    <text evidence="8">The sequence shown here is derived from an EMBL/GenBank/DDBJ whole genome shotgun (WGS) entry which is preliminary data.</text>
</comment>
<evidence type="ECO:0000256" key="3">
    <source>
        <dbReference type="ARBA" id="ARBA00022801"/>
    </source>
</evidence>
<dbReference type="Proteomes" id="UP000794436">
    <property type="component" value="Unassembled WGS sequence"/>
</dbReference>
<reference evidence="8" key="1">
    <citation type="submission" date="2019-03" db="EMBL/GenBank/DDBJ databases">
        <title>Long read genome sequence of the mycoparasitic Pythium oligandrum ATCC 38472 isolated from sugarbeet rhizosphere.</title>
        <authorList>
            <person name="Gaulin E."/>
        </authorList>
    </citation>
    <scope>NUCLEOTIDE SEQUENCE</scope>
    <source>
        <strain evidence="8">ATCC 38472_TT</strain>
    </source>
</reference>
<dbReference type="NCBIfam" id="TIGR01489">
    <property type="entry name" value="DKMTPPase-SF"/>
    <property type="match status" value="1"/>
</dbReference>
<evidence type="ECO:0000256" key="6">
    <source>
        <dbReference type="PIRSR" id="PIRSR031051-2"/>
    </source>
</evidence>
<sequence length="248" mass="28103">MASTLVVFDYDWSLVNENSDTFIFKLLCPELLDELSSRLEQQPSWTRVMDDLLGELHSRQPHVTPRDIKATLAQVPILPRMLDAVRLAVETHGATVKIVSDANSVYIQSMLDHHQLHEHITEVVTNPAAFEADSSRLRVRPYHPLEAEPHGCPLCPKNMCKGRILDRIHRAKAYDRVIYIGDGPGDFCAALRLTSDDVVLARADEEDGKKYGLLKRLIANAEQVQARVVQWRSGEDVYATFESEFQKE</sequence>
<dbReference type="SUPFAM" id="SSF56784">
    <property type="entry name" value="HAD-like"/>
    <property type="match status" value="1"/>
</dbReference>
<dbReference type="GO" id="GO:0016791">
    <property type="term" value="F:phosphatase activity"/>
    <property type="evidence" value="ECO:0007669"/>
    <property type="project" value="InterPro"/>
</dbReference>
<feature type="binding site" evidence="7">
    <location>
        <position position="11"/>
    </location>
    <ligand>
        <name>Mg(2+)</name>
        <dbReference type="ChEBI" id="CHEBI:18420"/>
    </ligand>
</feature>
<dbReference type="AlphaFoldDB" id="A0A8K1CMI0"/>
<dbReference type="OrthoDB" id="10267182at2759"/>
<feature type="binding site" evidence="7">
    <location>
        <position position="182"/>
    </location>
    <ligand>
        <name>Mg(2+)</name>
        <dbReference type="ChEBI" id="CHEBI:18420"/>
    </ligand>
</feature>
<dbReference type="NCBIfam" id="TIGR01488">
    <property type="entry name" value="HAD-SF-IB"/>
    <property type="match status" value="1"/>
</dbReference>
<dbReference type="PIRSF" id="PIRSF031051">
    <property type="entry name" value="PyrdxlP_Pase_PHOSPHO2"/>
    <property type="match status" value="1"/>
</dbReference>
<evidence type="ECO:0008006" key="10">
    <source>
        <dbReference type="Google" id="ProtNLM"/>
    </source>
</evidence>
<proteinExistence type="predicted"/>
<name>A0A8K1CMI0_PYTOL</name>
<feature type="binding site" evidence="7">
    <location>
        <position position="9"/>
    </location>
    <ligand>
        <name>Mg(2+)</name>
        <dbReference type="ChEBI" id="CHEBI:18420"/>
    </ligand>
</feature>
<dbReference type="Gene3D" id="3.40.50.1000">
    <property type="entry name" value="HAD superfamily/HAD-like"/>
    <property type="match status" value="1"/>
</dbReference>
<dbReference type="Pfam" id="PF06888">
    <property type="entry name" value="Put_Phosphatase"/>
    <property type="match status" value="1"/>
</dbReference>
<accession>A0A8K1CMI0</accession>
<gene>
    <name evidence="8" type="ORF">Poli38472_003574</name>
</gene>
<feature type="binding site" evidence="6">
    <location>
        <position position="20"/>
    </location>
    <ligand>
        <name>substrate</name>
    </ligand>
</feature>